<dbReference type="EMBL" id="CH445335">
    <property type="protein sequence ID" value="EAT84944.2"/>
    <property type="molecule type" value="Genomic_DNA"/>
</dbReference>
<protein>
    <submittedName>
        <fullName evidence="2">Uncharacterized protein</fullName>
    </submittedName>
</protein>
<dbReference type="AlphaFoldDB" id="Q0UL86"/>
<evidence type="ECO:0000313" key="3">
    <source>
        <dbReference type="Proteomes" id="UP000001055"/>
    </source>
</evidence>
<gene>
    <name evidence="2" type="ORF">SNOG_07478</name>
</gene>
<sequence length="59" mass="6122">MKSFAAIAAFAGAAAAQNLGQCAQLCVGNMATIAQSQFQCAQNDPGLLLHQVQLGLRYP</sequence>
<dbReference type="KEGG" id="pno:SNOG_07478"/>
<evidence type="ECO:0000256" key="1">
    <source>
        <dbReference type="SAM" id="SignalP"/>
    </source>
</evidence>
<evidence type="ECO:0000313" key="2">
    <source>
        <dbReference type="EMBL" id="EAT84944.2"/>
    </source>
</evidence>
<organism evidence="2 3">
    <name type="scientific">Phaeosphaeria nodorum (strain SN15 / ATCC MYA-4574 / FGSC 10173)</name>
    <name type="common">Glume blotch fungus</name>
    <name type="synonym">Parastagonospora nodorum</name>
    <dbReference type="NCBI Taxonomy" id="321614"/>
    <lineage>
        <taxon>Eukaryota</taxon>
        <taxon>Fungi</taxon>
        <taxon>Dikarya</taxon>
        <taxon>Ascomycota</taxon>
        <taxon>Pezizomycotina</taxon>
        <taxon>Dothideomycetes</taxon>
        <taxon>Pleosporomycetidae</taxon>
        <taxon>Pleosporales</taxon>
        <taxon>Pleosporineae</taxon>
        <taxon>Phaeosphaeriaceae</taxon>
        <taxon>Parastagonospora</taxon>
    </lineage>
</organism>
<dbReference type="InParanoid" id="Q0UL86"/>
<name>Q0UL86_PHANO</name>
<accession>Q0UL86</accession>
<feature type="chain" id="PRO_5004177915" evidence="1">
    <location>
        <begin position="17"/>
        <end position="59"/>
    </location>
</feature>
<reference evidence="3" key="1">
    <citation type="journal article" date="2007" name="Plant Cell">
        <title>Dothideomycete-plant interactions illuminated by genome sequencing and EST analysis of the wheat pathogen Stagonospora nodorum.</title>
        <authorList>
            <person name="Hane J.K."/>
            <person name="Lowe R.G."/>
            <person name="Solomon P.S."/>
            <person name="Tan K.C."/>
            <person name="Schoch C.L."/>
            <person name="Spatafora J.W."/>
            <person name="Crous P.W."/>
            <person name="Kodira C."/>
            <person name="Birren B.W."/>
            <person name="Galagan J.E."/>
            <person name="Torriani S.F."/>
            <person name="McDonald B.A."/>
            <person name="Oliver R.P."/>
        </authorList>
    </citation>
    <scope>NUCLEOTIDE SEQUENCE [LARGE SCALE GENOMIC DNA]</scope>
    <source>
        <strain evidence="3">SN15 / ATCC MYA-4574 / FGSC 10173</strain>
    </source>
</reference>
<proteinExistence type="predicted"/>
<keyword evidence="1" id="KW-0732">Signal</keyword>
<dbReference type="RefSeq" id="XP_001797812.1">
    <property type="nucleotide sequence ID" value="XM_001797760.1"/>
</dbReference>
<dbReference type="GeneID" id="5974705"/>
<dbReference type="Proteomes" id="UP000001055">
    <property type="component" value="Unassembled WGS sequence"/>
</dbReference>
<feature type="signal peptide" evidence="1">
    <location>
        <begin position="1"/>
        <end position="16"/>
    </location>
</feature>
<dbReference type="HOGENOM" id="CLU_2961582_0_0_1"/>